<dbReference type="InParanoid" id="A0A4W6CMH8"/>
<dbReference type="Gene3D" id="2.60.40.10">
    <property type="entry name" value="Immunoglobulins"/>
    <property type="match status" value="1"/>
</dbReference>
<dbReference type="CDD" id="cd00099">
    <property type="entry name" value="IgV"/>
    <property type="match status" value="1"/>
</dbReference>
<dbReference type="GO" id="GO:0007166">
    <property type="term" value="P:cell surface receptor signaling pathway"/>
    <property type="evidence" value="ECO:0007669"/>
    <property type="project" value="TreeGrafter"/>
</dbReference>
<dbReference type="SUPFAM" id="SSF48726">
    <property type="entry name" value="Immunoglobulin"/>
    <property type="match status" value="1"/>
</dbReference>
<dbReference type="InterPro" id="IPR003599">
    <property type="entry name" value="Ig_sub"/>
</dbReference>
<dbReference type="GeneTree" id="ENSGT01110000267473"/>
<accession>A0A4W6CMH8</accession>
<dbReference type="InterPro" id="IPR050413">
    <property type="entry name" value="TCR_beta_variable"/>
</dbReference>
<dbReference type="PANTHER" id="PTHR23268:SF102">
    <property type="entry name" value="IMMUNOGLOBULIN V-SET DOMAIN-CONTAINING PROTEIN"/>
    <property type="match status" value="1"/>
</dbReference>
<feature type="signal peptide" evidence="3">
    <location>
        <begin position="1"/>
        <end position="25"/>
    </location>
</feature>
<reference evidence="5" key="2">
    <citation type="submission" date="2025-08" db="UniProtKB">
        <authorList>
            <consortium name="Ensembl"/>
        </authorList>
    </citation>
    <scope>IDENTIFICATION</scope>
</reference>
<dbReference type="InterPro" id="IPR036179">
    <property type="entry name" value="Ig-like_dom_sf"/>
</dbReference>
<dbReference type="STRING" id="8187.ENSLCAP00010013566"/>
<dbReference type="Ensembl" id="ENSLCAT00010013862.1">
    <property type="protein sequence ID" value="ENSLCAP00010013566.1"/>
    <property type="gene ID" value="ENSLCAG00010006450.1"/>
</dbReference>
<sequence>NSNPRAWTHVIFCLVLCFSTGASVSDKVQQTPADIHKKQGQTAKIYCSHNDDNYDQILWYKKSDRELQFLGYMLTISGKPADGVNVKIEGGASKGQNCTLTIEGLSLNNSAVYFCAASYHSATHHCSSVQKPHCHIFNQFTAPYTCAPSSH</sequence>
<feature type="domain" description="Ig-like" evidence="4">
    <location>
        <begin position="26"/>
        <end position="130"/>
    </location>
</feature>
<dbReference type="SMART" id="SM00409">
    <property type="entry name" value="IG"/>
    <property type="match status" value="1"/>
</dbReference>
<dbReference type="GO" id="GO:0002376">
    <property type="term" value="P:immune system process"/>
    <property type="evidence" value="ECO:0007669"/>
    <property type="project" value="UniProtKB-KW"/>
</dbReference>
<protein>
    <recommendedName>
        <fullName evidence="4">Ig-like domain-containing protein</fullName>
    </recommendedName>
</protein>
<dbReference type="InterPro" id="IPR007110">
    <property type="entry name" value="Ig-like_dom"/>
</dbReference>
<reference evidence="5" key="3">
    <citation type="submission" date="2025-09" db="UniProtKB">
        <authorList>
            <consortium name="Ensembl"/>
        </authorList>
    </citation>
    <scope>IDENTIFICATION</scope>
</reference>
<dbReference type="AlphaFoldDB" id="A0A4W6CMH8"/>
<evidence type="ECO:0000256" key="1">
    <source>
        <dbReference type="ARBA" id="ARBA00022729"/>
    </source>
</evidence>
<evidence type="ECO:0000313" key="6">
    <source>
        <dbReference type="Proteomes" id="UP000314980"/>
    </source>
</evidence>
<dbReference type="InterPro" id="IPR013106">
    <property type="entry name" value="Ig_V-set"/>
</dbReference>
<evidence type="ECO:0000256" key="3">
    <source>
        <dbReference type="SAM" id="SignalP"/>
    </source>
</evidence>
<dbReference type="PANTHER" id="PTHR23268">
    <property type="entry name" value="T-CELL RECEPTOR BETA CHAIN"/>
    <property type="match status" value="1"/>
</dbReference>
<dbReference type="InterPro" id="IPR013783">
    <property type="entry name" value="Ig-like_fold"/>
</dbReference>
<evidence type="ECO:0000313" key="5">
    <source>
        <dbReference type="Ensembl" id="ENSLCAP00010013566.1"/>
    </source>
</evidence>
<dbReference type="GO" id="GO:0005886">
    <property type="term" value="C:plasma membrane"/>
    <property type="evidence" value="ECO:0007669"/>
    <property type="project" value="TreeGrafter"/>
</dbReference>
<feature type="chain" id="PRO_5021206068" description="Ig-like domain-containing protein" evidence="3">
    <location>
        <begin position="26"/>
        <end position="151"/>
    </location>
</feature>
<reference evidence="6" key="1">
    <citation type="submission" date="2015-09" db="EMBL/GenBank/DDBJ databases">
        <authorList>
            <person name="Sai Rama Sridatta P."/>
        </authorList>
    </citation>
    <scope>NUCLEOTIDE SEQUENCE [LARGE SCALE GENOMIC DNA]</scope>
</reference>
<keyword evidence="2" id="KW-0391">Immunity</keyword>
<dbReference type="PROSITE" id="PS50835">
    <property type="entry name" value="IG_LIKE"/>
    <property type="match status" value="1"/>
</dbReference>
<proteinExistence type="predicted"/>
<keyword evidence="6" id="KW-1185">Reference proteome</keyword>
<keyword evidence="1 3" id="KW-0732">Signal</keyword>
<dbReference type="Pfam" id="PF07686">
    <property type="entry name" value="V-set"/>
    <property type="match status" value="1"/>
</dbReference>
<dbReference type="Proteomes" id="UP000314980">
    <property type="component" value="Unassembled WGS sequence"/>
</dbReference>
<name>A0A4W6CMH8_LATCA</name>
<organism evidence="5 6">
    <name type="scientific">Lates calcarifer</name>
    <name type="common">Barramundi</name>
    <name type="synonym">Holocentrus calcarifer</name>
    <dbReference type="NCBI Taxonomy" id="8187"/>
    <lineage>
        <taxon>Eukaryota</taxon>
        <taxon>Metazoa</taxon>
        <taxon>Chordata</taxon>
        <taxon>Craniata</taxon>
        <taxon>Vertebrata</taxon>
        <taxon>Euteleostomi</taxon>
        <taxon>Actinopterygii</taxon>
        <taxon>Neopterygii</taxon>
        <taxon>Teleostei</taxon>
        <taxon>Neoteleostei</taxon>
        <taxon>Acanthomorphata</taxon>
        <taxon>Carangaria</taxon>
        <taxon>Carangaria incertae sedis</taxon>
        <taxon>Centropomidae</taxon>
        <taxon>Lates</taxon>
    </lineage>
</organism>
<evidence type="ECO:0000256" key="2">
    <source>
        <dbReference type="ARBA" id="ARBA00022859"/>
    </source>
</evidence>
<evidence type="ECO:0000259" key="4">
    <source>
        <dbReference type="PROSITE" id="PS50835"/>
    </source>
</evidence>